<evidence type="ECO:0000256" key="1">
    <source>
        <dbReference type="ARBA" id="ARBA00022723"/>
    </source>
</evidence>
<reference evidence="7" key="1">
    <citation type="submission" date="2025-08" db="UniProtKB">
        <authorList>
            <consortium name="Ensembl"/>
        </authorList>
    </citation>
    <scope>IDENTIFICATION</scope>
</reference>
<organism evidence="7 8">
    <name type="scientific">Anser brachyrhynchus</name>
    <name type="common">Pink-footed goose</name>
    <dbReference type="NCBI Taxonomy" id="132585"/>
    <lineage>
        <taxon>Eukaryota</taxon>
        <taxon>Metazoa</taxon>
        <taxon>Chordata</taxon>
        <taxon>Craniata</taxon>
        <taxon>Vertebrata</taxon>
        <taxon>Euteleostomi</taxon>
        <taxon>Archelosauria</taxon>
        <taxon>Archosauria</taxon>
        <taxon>Dinosauria</taxon>
        <taxon>Saurischia</taxon>
        <taxon>Theropoda</taxon>
        <taxon>Coelurosauria</taxon>
        <taxon>Aves</taxon>
        <taxon>Neognathae</taxon>
        <taxon>Galloanserae</taxon>
        <taxon>Anseriformes</taxon>
        <taxon>Anatidae</taxon>
        <taxon>Anserinae</taxon>
        <taxon>Anser</taxon>
    </lineage>
</organism>
<keyword evidence="8" id="KW-1185">Reference proteome</keyword>
<proteinExistence type="predicted"/>
<dbReference type="AlphaFoldDB" id="A0A8B9BNG4"/>
<feature type="domain" description="PHD-type" evidence="6">
    <location>
        <begin position="77"/>
        <end position="127"/>
    </location>
</feature>
<dbReference type="Pfam" id="PF00628">
    <property type="entry name" value="PHD"/>
    <property type="match status" value="1"/>
</dbReference>
<dbReference type="PROSITE" id="PS50016">
    <property type="entry name" value="ZF_PHD_2"/>
    <property type="match status" value="1"/>
</dbReference>
<dbReference type="GeneTree" id="ENSGT00940000164196"/>
<dbReference type="InterPro" id="IPR019786">
    <property type="entry name" value="Zinc_finger_PHD-type_CS"/>
</dbReference>
<dbReference type="InterPro" id="IPR013083">
    <property type="entry name" value="Znf_RING/FYVE/PHD"/>
</dbReference>
<dbReference type="PANTHER" id="PTHR47162:SF10">
    <property type="entry name" value="METHYL-CPG-BINDING DOMAIN-CONTAINING PROTEIN 9 ISOFORM X1"/>
    <property type="match status" value="1"/>
</dbReference>
<accession>A0A8B9BNG4</accession>
<keyword evidence="3" id="KW-0862">Zinc</keyword>
<dbReference type="PROSITE" id="PS01359">
    <property type="entry name" value="ZF_PHD_1"/>
    <property type="match status" value="1"/>
</dbReference>
<dbReference type="GO" id="GO:0008270">
    <property type="term" value="F:zinc ion binding"/>
    <property type="evidence" value="ECO:0007669"/>
    <property type="project" value="UniProtKB-KW"/>
</dbReference>
<sequence length="189" mass="20496">MGRAGGLPGGGFVTPHPPSHRPADKEGPECPPTVVVKEEPAGPEAKVEPASPRAYLEGPGPPPRPPNPLAASRQVDSYICRICSRGDEDDKLLLCDGCDDNYHIFCLLPPLPEIPKGIWRCPKCVMAECKRPPEAFGFEQATREYTLQSFGEMADSFKADYFNMPVHVSPHTPRGASGTPPEGGFWGCW</sequence>
<name>A0A8B9BNG4_9AVES</name>
<keyword evidence="1" id="KW-0479">Metal-binding</keyword>
<dbReference type="InterPro" id="IPR011011">
    <property type="entry name" value="Znf_FYVE_PHD"/>
</dbReference>
<keyword evidence="2 4" id="KW-0863">Zinc-finger</keyword>
<dbReference type="SUPFAM" id="SSF57903">
    <property type="entry name" value="FYVE/PHD zinc finger"/>
    <property type="match status" value="1"/>
</dbReference>
<evidence type="ECO:0000259" key="6">
    <source>
        <dbReference type="PROSITE" id="PS50016"/>
    </source>
</evidence>
<feature type="compositionally biased region" description="Gly residues" evidence="5">
    <location>
        <begin position="1"/>
        <end position="12"/>
    </location>
</feature>
<feature type="compositionally biased region" description="Pro residues" evidence="5">
    <location>
        <begin position="59"/>
        <end position="68"/>
    </location>
</feature>
<dbReference type="PANTHER" id="PTHR47162">
    <property type="entry name" value="OS02G0192300 PROTEIN"/>
    <property type="match status" value="1"/>
</dbReference>
<evidence type="ECO:0000256" key="5">
    <source>
        <dbReference type="SAM" id="MobiDB-lite"/>
    </source>
</evidence>
<evidence type="ECO:0000313" key="8">
    <source>
        <dbReference type="Proteomes" id="UP000694426"/>
    </source>
</evidence>
<dbReference type="SMART" id="SM00249">
    <property type="entry name" value="PHD"/>
    <property type="match status" value="1"/>
</dbReference>
<protein>
    <recommendedName>
        <fullName evidence="6">PHD-type domain-containing protein</fullName>
    </recommendedName>
</protein>
<evidence type="ECO:0000313" key="7">
    <source>
        <dbReference type="Ensembl" id="ENSABRP00000007063.1"/>
    </source>
</evidence>
<dbReference type="Gene3D" id="3.30.40.10">
    <property type="entry name" value="Zinc/RING finger domain, C3HC4 (zinc finger)"/>
    <property type="match status" value="1"/>
</dbReference>
<evidence type="ECO:0000256" key="3">
    <source>
        <dbReference type="ARBA" id="ARBA00022833"/>
    </source>
</evidence>
<dbReference type="FunFam" id="3.30.40.10:FF:000401">
    <property type="entry name" value="lysine-specific demethylase 5C isoform X4"/>
    <property type="match status" value="1"/>
</dbReference>
<dbReference type="InterPro" id="IPR001965">
    <property type="entry name" value="Znf_PHD"/>
</dbReference>
<evidence type="ECO:0000256" key="4">
    <source>
        <dbReference type="PROSITE-ProRule" id="PRU00146"/>
    </source>
</evidence>
<feature type="region of interest" description="Disordered" evidence="5">
    <location>
        <begin position="1"/>
        <end position="70"/>
    </location>
</feature>
<evidence type="ECO:0000256" key="2">
    <source>
        <dbReference type="ARBA" id="ARBA00022771"/>
    </source>
</evidence>
<dbReference type="Ensembl" id="ENSABRT00000010159.1">
    <property type="protein sequence ID" value="ENSABRP00000007063.1"/>
    <property type="gene ID" value="ENSABRG00000006502.1"/>
</dbReference>
<reference evidence="7" key="2">
    <citation type="submission" date="2025-09" db="UniProtKB">
        <authorList>
            <consortium name="Ensembl"/>
        </authorList>
    </citation>
    <scope>IDENTIFICATION</scope>
</reference>
<dbReference type="Proteomes" id="UP000694426">
    <property type="component" value="Unplaced"/>
</dbReference>
<dbReference type="CDD" id="cd15604">
    <property type="entry name" value="PHD1_KDM5C_5D"/>
    <property type="match status" value="1"/>
</dbReference>
<dbReference type="InterPro" id="IPR019787">
    <property type="entry name" value="Znf_PHD-finger"/>
</dbReference>